<dbReference type="PANTHER" id="PTHR11051:SF8">
    <property type="entry name" value="PROTEIN-GLUCOSYLGALACTOSYLHYDROXYLYSINE GLUCOSIDASE"/>
    <property type="match status" value="1"/>
</dbReference>
<feature type="binding site" evidence="5">
    <location>
        <begin position="328"/>
        <end position="329"/>
    </location>
    <ligand>
        <name>substrate</name>
    </ligand>
</feature>
<dbReference type="RefSeq" id="WP_014625156.1">
    <property type="nucleotide sequence ID" value="NC_017583.1"/>
</dbReference>
<dbReference type="GO" id="GO:0004553">
    <property type="term" value="F:hydrolase activity, hydrolyzing O-glycosyl compounds"/>
    <property type="evidence" value="ECO:0007669"/>
    <property type="project" value="TreeGrafter"/>
</dbReference>
<feature type="active site" description="Proton donor" evidence="4">
    <location>
        <position position="470"/>
    </location>
</feature>
<feature type="domain" description="Glycoside hydrolase family 65 central catalytic" evidence="6">
    <location>
        <begin position="293"/>
        <end position="676"/>
    </location>
</feature>
<dbReference type="PANTHER" id="PTHR11051">
    <property type="entry name" value="GLYCOSYL HYDROLASE-RELATED"/>
    <property type="match status" value="1"/>
</dbReference>
<dbReference type="Gene3D" id="1.50.10.10">
    <property type="match status" value="1"/>
</dbReference>
<dbReference type="InterPro" id="IPR005195">
    <property type="entry name" value="Glyco_hydro_65_M"/>
</dbReference>
<proteinExistence type="inferred from homology"/>
<dbReference type="GO" id="GO:0005975">
    <property type="term" value="P:carbohydrate metabolic process"/>
    <property type="evidence" value="ECO:0007669"/>
    <property type="project" value="InterPro"/>
</dbReference>
<evidence type="ECO:0000256" key="1">
    <source>
        <dbReference type="ARBA" id="ARBA00006768"/>
    </source>
</evidence>
<evidence type="ECO:0000259" key="6">
    <source>
        <dbReference type="Pfam" id="PF03632"/>
    </source>
</evidence>
<evidence type="ECO:0000256" key="3">
    <source>
        <dbReference type="ARBA" id="ARBA00022679"/>
    </source>
</evidence>
<reference evidence="8 9" key="1">
    <citation type="submission" date="2011-06" db="EMBL/GenBank/DDBJ databases">
        <title>The complete genome of Spirochaeta thermophila DSM 6578.</title>
        <authorList>
            <consortium name="US DOE Joint Genome Institute (JGI-PGF)"/>
            <person name="Lucas S."/>
            <person name="Lapidus A."/>
            <person name="Bruce D."/>
            <person name="Goodwin L."/>
            <person name="Pitluck S."/>
            <person name="Peters L."/>
            <person name="Kyrpides N."/>
            <person name="Mavromatis K."/>
            <person name="Ivanova N."/>
            <person name="Mikailova N."/>
            <person name="Pagani I."/>
            <person name="Chertkov O."/>
            <person name="Detter J.C."/>
            <person name="Tapia R."/>
            <person name="Han C."/>
            <person name="Land M."/>
            <person name="Hauser L."/>
            <person name="Markowitz V."/>
            <person name="Cheng J.-F."/>
            <person name="Hugenholtz P."/>
            <person name="Woyke T."/>
            <person name="Wu D."/>
            <person name="Spring S."/>
            <person name="Merkhoffer B."/>
            <person name="Schneider S."/>
            <person name="Klenk H.-P."/>
            <person name="Eisen J.A."/>
        </authorList>
    </citation>
    <scope>NUCLEOTIDE SEQUENCE [LARGE SCALE GENOMIC DNA]</scope>
    <source>
        <strain evidence="9">ATCC 700085 / DSM 6578 / Z-1203</strain>
    </source>
</reference>
<dbReference type="AlphaFoldDB" id="G0GAT0"/>
<dbReference type="SUPFAM" id="SSF74650">
    <property type="entry name" value="Galactose mutarotase-like"/>
    <property type="match status" value="1"/>
</dbReference>
<dbReference type="SUPFAM" id="SSF48208">
    <property type="entry name" value="Six-hairpin glycosidases"/>
    <property type="match status" value="1"/>
</dbReference>
<dbReference type="InterPro" id="IPR012341">
    <property type="entry name" value="6hp_glycosidase-like_sf"/>
</dbReference>
<dbReference type="STRING" id="869211.Spith_1565"/>
<sequence length="727" mass="83024">MGWYLEHNEVPSDRERILQLGVTYAVANGYMGYRGTLEEYTADQFVACNLNGVYDRVGEKWRESVNAPNPLYAAVSVDDESYSVVDRAPAFHCQKLDFRYGLHRRKTSWKAGGQAVTVHVERFASMDDVHLLAMSYTVKVSTGGRIVVRTGIDGRVWDLNGPHLHIYDRGVKGDAIYLASLTQELHIPVVVAEICRRDFPAEERIVTTGEGIYRDFTFDADPQSEYTFWKFAVIYHGMETEEDVFRLALDAVGKAAQTGYDGLLKAHKRVWDRMWKTSDVKIEGDPEAQKALRYSIYQLLSCAPRHTDRLSIPARGLSSQTYKGAVFWDTEMFMFPFFLATQPGIARNLLGYRIHTLEGARRKAREYGYVGAFYAWESQETGDDACSHFNVVDVFTGRPLRTYFRDKQIHVNAAIVKAFRDYVERTGDERVLLEGGAEVILECARFYLSYLYYSPYWERYEVLDVTGPDEYHERVHNNAYTNRMVKYTLETARWVEDRLGEAYPDAWVELKERLGWEREAMLMEDVAARLYVPDPDPETGVMEQFSGYFKLEDCPLKEVRSRLLDPREYWGGDLGVATHTQIIKQADVVLLLALFPHEYSREVMRANWEYYEPRTEHGSSLSHYAYGLVACHLDMPERAYPFFMKSATIDITGSSKQFAGLIYIGGAHLGACGGSWILAVRGFGGYQGDGILTPRLPSTWKALEFTVYEGGTPRTYRVTPEGTTCRA</sequence>
<dbReference type="GO" id="GO:0030246">
    <property type="term" value="F:carbohydrate binding"/>
    <property type="evidence" value="ECO:0007669"/>
    <property type="project" value="InterPro"/>
</dbReference>
<dbReference type="InterPro" id="IPR037018">
    <property type="entry name" value="GH65_N"/>
</dbReference>
<evidence type="ECO:0000313" key="9">
    <source>
        <dbReference type="Proteomes" id="UP000007254"/>
    </source>
</evidence>
<keyword evidence="8" id="KW-0378">Hydrolase</keyword>
<dbReference type="Proteomes" id="UP000007254">
    <property type="component" value="Chromosome"/>
</dbReference>
<dbReference type="Pfam" id="PF03636">
    <property type="entry name" value="Glyco_hydro_65N"/>
    <property type="match status" value="1"/>
</dbReference>
<dbReference type="KEGG" id="stq:Spith_1565"/>
<dbReference type="PIRSF" id="PIRSF036289">
    <property type="entry name" value="Glycosyl_hydrolase_malt_phosph"/>
    <property type="match status" value="1"/>
</dbReference>
<evidence type="ECO:0000313" key="8">
    <source>
        <dbReference type="EMBL" id="AEJ61826.1"/>
    </source>
</evidence>
<dbReference type="EMBL" id="CP002903">
    <property type="protein sequence ID" value="AEJ61826.1"/>
    <property type="molecule type" value="Genomic_DNA"/>
</dbReference>
<feature type="binding site" evidence="5">
    <location>
        <begin position="584"/>
        <end position="585"/>
    </location>
    <ligand>
        <name>substrate</name>
    </ligand>
</feature>
<keyword evidence="2" id="KW-0328">Glycosyltransferase</keyword>
<evidence type="ECO:0000256" key="5">
    <source>
        <dbReference type="PIRSR" id="PIRSR036289-51"/>
    </source>
</evidence>
<feature type="domain" description="Glycoside hydrolase family 65 N-terminal" evidence="7">
    <location>
        <begin position="24"/>
        <end position="235"/>
    </location>
</feature>
<gene>
    <name evidence="8" type="ordered locus">Spith_1565</name>
</gene>
<name>G0GAT0_WINT7</name>
<organism evidence="8 9">
    <name type="scientific">Winmispira thermophila (strain ATCC 700085 / DSM 6578 / Z-1203)</name>
    <name type="common">Spirochaeta thermophila</name>
    <dbReference type="NCBI Taxonomy" id="869211"/>
    <lineage>
        <taxon>Bacteria</taxon>
        <taxon>Pseudomonadati</taxon>
        <taxon>Spirochaetota</taxon>
        <taxon>Spirochaetia</taxon>
        <taxon>Winmispirales</taxon>
        <taxon>Winmispiraceae</taxon>
        <taxon>Winmispira</taxon>
    </lineage>
</organism>
<evidence type="ECO:0000259" key="7">
    <source>
        <dbReference type="Pfam" id="PF03636"/>
    </source>
</evidence>
<keyword evidence="3" id="KW-0808">Transferase</keyword>
<evidence type="ECO:0000256" key="2">
    <source>
        <dbReference type="ARBA" id="ARBA00022676"/>
    </source>
</evidence>
<dbReference type="InterPro" id="IPR005196">
    <property type="entry name" value="Glyco_hydro_65_N"/>
</dbReference>
<comment type="similarity">
    <text evidence="1">Belongs to the glycosyl hydrolase 65 family.</text>
</comment>
<evidence type="ECO:0000256" key="4">
    <source>
        <dbReference type="PIRSR" id="PIRSR036289-50"/>
    </source>
</evidence>
<dbReference type="HOGENOM" id="CLU_006285_2_1_12"/>
<dbReference type="Gene3D" id="2.70.98.40">
    <property type="entry name" value="Glycoside hydrolase, family 65, N-terminal domain"/>
    <property type="match status" value="1"/>
</dbReference>
<dbReference type="Pfam" id="PF03632">
    <property type="entry name" value="Glyco_hydro_65m"/>
    <property type="match status" value="1"/>
</dbReference>
<dbReference type="GO" id="GO:0016757">
    <property type="term" value="F:glycosyltransferase activity"/>
    <property type="evidence" value="ECO:0007669"/>
    <property type="project" value="UniProtKB-KW"/>
</dbReference>
<protein>
    <submittedName>
        <fullName evidence="8">Glycoside hydrolase family 65 central catalytic</fullName>
    </submittedName>
</protein>
<keyword evidence="9" id="KW-1185">Reference proteome</keyword>
<dbReference type="InterPro" id="IPR011013">
    <property type="entry name" value="Gal_mutarotase_sf_dom"/>
</dbReference>
<accession>G0GAT0</accession>
<dbReference type="InterPro" id="IPR008928">
    <property type="entry name" value="6-hairpin_glycosidase_sf"/>
</dbReference>
<dbReference type="OrthoDB" id="9758855at2"/>
<dbReference type="InterPro" id="IPR017045">
    <property type="entry name" value="Malt_Pase/Glycosyl_Hdrlase"/>
</dbReference>